<reference evidence="2 3" key="1">
    <citation type="submission" date="2016-10" db="EMBL/GenBank/DDBJ databases">
        <authorList>
            <person name="de Groot N.N."/>
        </authorList>
    </citation>
    <scope>NUCLEOTIDE SEQUENCE [LARGE SCALE GENOMIC DNA]</scope>
    <source>
        <strain evidence="2 3">CCUG 59231</strain>
    </source>
</reference>
<proteinExistence type="predicted"/>
<dbReference type="PANTHER" id="PTHR33525">
    <property type="match status" value="1"/>
</dbReference>
<dbReference type="PROSITE" id="PS51833">
    <property type="entry name" value="HDOD"/>
    <property type="match status" value="1"/>
</dbReference>
<organism evidence="2 3">
    <name type="scientific">Ectopseudomonas composti</name>
    <dbReference type="NCBI Taxonomy" id="658457"/>
    <lineage>
        <taxon>Bacteria</taxon>
        <taxon>Pseudomonadati</taxon>
        <taxon>Pseudomonadota</taxon>
        <taxon>Gammaproteobacteria</taxon>
        <taxon>Pseudomonadales</taxon>
        <taxon>Pseudomonadaceae</taxon>
        <taxon>Ectopseudomonas</taxon>
    </lineage>
</organism>
<name>A0A1I5PYT6_9GAMM</name>
<dbReference type="STRING" id="658457.SAMN05216601_110158"/>
<dbReference type="Gene3D" id="1.10.3210.10">
    <property type="entry name" value="Hypothetical protein af1432"/>
    <property type="match status" value="1"/>
</dbReference>
<protein>
    <submittedName>
        <fullName evidence="2">HD-like signal output (HDOD) domain, no enzymatic activity</fullName>
    </submittedName>
</protein>
<evidence type="ECO:0000313" key="2">
    <source>
        <dbReference type="EMBL" id="SFP39107.1"/>
    </source>
</evidence>
<evidence type="ECO:0000313" key="3">
    <source>
        <dbReference type="Proteomes" id="UP000182400"/>
    </source>
</evidence>
<dbReference type="InterPro" id="IPR052340">
    <property type="entry name" value="RNase_Y/CdgJ"/>
</dbReference>
<evidence type="ECO:0000259" key="1">
    <source>
        <dbReference type="PROSITE" id="PS51833"/>
    </source>
</evidence>
<accession>A0A1I5PYT6</accession>
<dbReference type="Pfam" id="PF08668">
    <property type="entry name" value="HDOD"/>
    <property type="match status" value="1"/>
</dbReference>
<dbReference type="RefSeq" id="WP_074940699.1">
    <property type="nucleotide sequence ID" value="NZ_FOWP01000010.1"/>
</dbReference>
<dbReference type="OrthoDB" id="598113at2"/>
<sequence>MSLSPEAIRFALLTRFLKGQAKVPQMPEAAMRIRQLLDDPRTSLEQLARVINSDPPLAAYLMQFAESPLIRGARPCVSMRDLLARIGTRQLGTLVLGFTARNLFASNEKALQQAFRQRWRKARERAAFCAALAQRCNLPLDEAMLAGLLQDIGSLPLLVELEHWPDFSRDAGSLDGLCDYLSGDIGALVLTRWQVPTTLIECARQRNKWQHEPGGAADLVDLVLLASALQLQPSNLPEPLPAQRRLGFEQPLANLREELLAEQQLWLRMLA</sequence>
<dbReference type="PANTHER" id="PTHR33525:SF3">
    <property type="entry name" value="RIBONUCLEASE Y"/>
    <property type="match status" value="1"/>
</dbReference>
<gene>
    <name evidence="2" type="ORF">SAMN05216601_110158</name>
</gene>
<dbReference type="Proteomes" id="UP000182400">
    <property type="component" value="Unassembled WGS sequence"/>
</dbReference>
<dbReference type="AlphaFoldDB" id="A0A1I5PYT6"/>
<dbReference type="SUPFAM" id="SSF109604">
    <property type="entry name" value="HD-domain/PDEase-like"/>
    <property type="match status" value="1"/>
</dbReference>
<dbReference type="InterPro" id="IPR013976">
    <property type="entry name" value="HDOD"/>
</dbReference>
<feature type="domain" description="HDOD" evidence="1">
    <location>
        <begin position="23"/>
        <end position="209"/>
    </location>
</feature>
<dbReference type="EMBL" id="FOWP01000010">
    <property type="protein sequence ID" value="SFP39107.1"/>
    <property type="molecule type" value="Genomic_DNA"/>
</dbReference>